<dbReference type="AlphaFoldDB" id="A0A0V1DQT1"/>
<comment type="caution">
    <text evidence="1">The sequence shown here is derived from an EMBL/GenBank/DDBJ whole genome shotgun (WGS) entry which is preliminary data.</text>
</comment>
<reference evidence="1 2" key="1">
    <citation type="submission" date="2015-01" db="EMBL/GenBank/DDBJ databases">
        <title>Evolution of Trichinella species and genotypes.</title>
        <authorList>
            <person name="Korhonen P.K."/>
            <person name="Edoardo P."/>
            <person name="Giuseppe L.R."/>
            <person name="Gasser R.B."/>
        </authorList>
    </citation>
    <scope>NUCLEOTIDE SEQUENCE [LARGE SCALE GENOMIC DNA]</scope>
    <source>
        <strain evidence="1">ISS13</strain>
    </source>
</reference>
<evidence type="ECO:0000313" key="1">
    <source>
        <dbReference type="EMBL" id="KRY63761.1"/>
    </source>
</evidence>
<dbReference type="Proteomes" id="UP000054632">
    <property type="component" value="Unassembled WGS sequence"/>
</dbReference>
<protein>
    <submittedName>
        <fullName evidence="1">Uncharacterized protein</fullName>
    </submittedName>
</protein>
<sequence>MTHGVVKECQFYNLKYNGLNNTKYIESRHLVLRTLVLFKENNLQQLSSVLRWAKCQLYKTFI</sequence>
<name>A0A0V1DQT1_TRIPS</name>
<gene>
    <name evidence="1" type="ORF">T4A_13164</name>
</gene>
<proteinExistence type="predicted"/>
<dbReference type="EMBL" id="JYDR01000907">
    <property type="protein sequence ID" value="KRY63761.1"/>
    <property type="molecule type" value="Genomic_DNA"/>
</dbReference>
<organism evidence="1 2">
    <name type="scientific">Trichinella pseudospiralis</name>
    <name type="common">Parasitic roundworm</name>
    <dbReference type="NCBI Taxonomy" id="6337"/>
    <lineage>
        <taxon>Eukaryota</taxon>
        <taxon>Metazoa</taxon>
        <taxon>Ecdysozoa</taxon>
        <taxon>Nematoda</taxon>
        <taxon>Enoplea</taxon>
        <taxon>Dorylaimia</taxon>
        <taxon>Trichinellida</taxon>
        <taxon>Trichinellidae</taxon>
        <taxon>Trichinella</taxon>
    </lineage>
</organism>
<evidence type="ECO:0000313" key="2">
    <source>
        <dbReference type="Proteomes" id="UP000054632"/>
    </source>
</evidence>
<accession>A0A0V1DQT1</accession>